<feature type="region of interest" description="Disordered" evidence="1">
    <location>
        <begin position="105"/>
        <end position="130"/>
    </location>
</feature>
<comment type="caution">
    <text evidence="2">The sequence shown here is derived from an EMBL/GenBank/DDBJ whole genome shotgun (WGS) entry which is preliminary data.</text>
</comment>
<dbReference type="EMBL" id="BSOY01000024">
    <property type="protein sequence ID" value="GLS01349.1"/>
    <property type="molecule type" value="Genomic_DNA"/>
</dbReference>
<protein>
    <submittedName>
        <fullName evidence="2">Uncharacterized protein</fullName>
    </submittedName>
</protein>
<gene>
    <name evidence="2" type="ORF">GCM10007859_13620</name>
</gene>
<feature type="region of interest" description="Disordered" evidence="1">
    <location>
        <begin position="1"/>
        <end position="61"/>
    </location>
</feature>
<keyword evidence="3" id="KW-1185">Reference proteome</keyword>
<reference evidence="3" key="1">
    <citation type="journal article" date="2019" name="Int. J. Syst. Evol. Microbiol.">
        <title>The Global Catalogue of Microorganisms (GCM) 10K type strain sequencing project: providing services to taxonomists for standard genome sequencing and annotation.</title>
        <authorList>
            <consortium name="The Broad Institute Genomics Platform"/>
            <consortium name="The Broad Institute Genome Sequencing Center for Infectious Disease"/>
            <person name="Wu L."/>
            <person name="Ma J."/>
        </authorList>
    </citation>
    <scope>NUCLEOTIDE SEQUENCE [LARGE SCALE GENOMIC DNA]</scope>
    <source>
        <strain evidence="3">NBRC 110107</strain>
    </source>
</reference>
<evidence type="ECO:0000313" key="3">
    <source>
        <dbReference type="Proteomes" id="UP001156921"/>
    </source>
</evidence>
<evidence type="ECO:0000256" key="1">
    <source>
        <dbReference type="SAM" id="MobiDB-lite"/>
    </source>
</evidence>
<name>A0ABQ6BI31_9CAUL</name>
<dbReference type="Proteomes" id="UP001156921">
    <property type="component" value="Unassembled WGS sequence"/>
</dbReference>
<accession>A0ABQ6BI31</accession>
<sequence>MQGQQPALPQFDLEGDRIGQVADHGVDGAEPAGRRGHGRGPGTVDDHFGEQAGAGVAAGPGQGLRELAGEVRRDVAQVPGEGVEDVGFEGGVKRDTRATLVVSLSRGERETAHSGEAAVLARSGEGPGAS</sequence>
<organism evidence="2 3">
    <name type="scientific">Brevundimonas denitrificans</name>
    <dbReference type="NCBI Taxonomy" id="1443434"/>
    <lineage>
        <taxon>Bacteria</taxon>
        <taxon>Pseudomonadati</taxon>
        <taxon>Pseudomonadota</taxon>
        <taxon>Alphaproteobacteria</taxon>
        <taxon>Caulobacterales</taxon>
        <taxon>Caulobacteraceae</taxon>
        <taxon>Brevundimonas</taxon>
    </lineage>
</organism>
<proteinExistence type="predicted"/>
<evidence type="ECO:0000313" key="2">
    <source>
        <dbReference type="EMBL" id="GLS01349.1"/>
    </source>
</evidence>